<evidence type="ECO:0000256" key="6">
    <source>
        <dbReference type="ARBA" id="ARBA00022989"/>
    </source>
</evidence>
<feature type="transmembrane region" description="Helical" evidence="9">
    <location>
        <begin position="333"/>
        <end position="359"/>
    </location>
</feature>
<keyword evidence="4" id="KW-0997">Cell inner membrane</keyword>
<evidence type="ECO:0000256" key="2">
    <source>
        <dbReference type="ARBA" id="ARBA00022448"/>
    </source>
</evidence>
<protein>
    <submittedName>
        <fullName evidence="10">Membrane protein</fullName>
    </submittedName>
</protein>
<feature type="transmembrane region" description="Helical" evidence="9">
    <location>
        <begin position="365"/>
        <end position="386"/>
    </location>
</feature>
<reference evidence="10 11" key="1">
    <citation type="submission" date="2016-01" db="EMBL/GenBank/DDBJ databases">
        <authorList>
            <person name="Oliw E.H."/>
        </authorList>
    </citation>
    <scope>NUCLEOTIDE SEQUENCE [LARGE SCALE GENOMIC DNA]</scope>
    <source>
        <strain evidence="10 11">Kerr 14</strain>
    </source>
</reference>
<evidence type="ECO:0000313" key="10">
    <source>
        <dbReference type="EMBL" id="CUX55124.1"/>
    </source>
</evidence>
<evidence type="ECO:0000256" key="9">
    <source>
        <dbReference type="SAM" id="Phobius"/>
    </source>
</evidence>
<keyword evidence="6 9" id="KW-1133">Transmembrane helix</keyword>
<comment type="similarity">
    <text evidence="8">Belongs to the TsuA/YedE (TC 9.B.102) family.</text>
</comment>
<feature type="transmembrane region" description="Helical" evidence="9">
    <location>
        <begin position="143"/>
        <end position="165"/>
    </location>
</feature>
<comment type="subcellular location">
    <subcellularLocation>
        <location evidence="1">Cell inner membrane</location>
        <topology evidence="1">Multi-pass membrane protein</topology>
    </subcellularLocation>
</comment>
<keyword evidence="7 9" id="KW-0472">Membrane</keyword>
<accession>A0A1S7RNL5</accession>
<evidence type="ECO:0000256" key="5">
    <source>
        <dbReference type="ARBA" id="ARBA00022692"/>
    </source>
</evidence>
<evidence type="ECO:0000256" key="4">
    <source>
        <dbReference type="ARBA" id="ARBA00022519"/>
    </source>
</evidence>
<gene>
    <name evidence="10" type="ORF">AGR4C_Lc40238</name>
</gene>
<keyword evidence="2" id="KW-0813">Transport</keyword>
<feature type="transmembrane region" description="Helical" evidence="9">
    <location>
        <begin position="303"/>
        <end position="321"/>
    </location>
</feature>
<keyword evidence="3" id="KW-1003">Cell membrane</keyword>
<feature type="transmembrane region" description="Helical" evidence="9">
    <location>
        <begin position="185"/>
        <end position="206"/>
    </location>
</feature>
<dbReference type="PANTHER" id="PTHR30574:SF1">
    <property type="entry name" value="SULPHUR TRANSPORT DOMAIN-CONTAINING PROTEIN"/>
    <property type="match status" value="1"/>
</dbReference>
<keyword evidence="5 9" id="KW-0812">Transmembrane</keyword>
<evidence type="ECO:0000256" key="7">
    <source>
        <dbReference type="ARBA" id="ARBA00023136"/>
    </source>
</evidence>
<organism evidence="10 11">
    <name type="scientific">Agrobacterium tumefaciens str. Kerr 14</name>
    <dbReference type="NCBI Taxonomy" id="1183424"/>
    <lineage>
        <taxon>Bacteria</taxon>
        <taxon>Pseudomonadati</taxon>
        <taxon>Pseudomonadota</taxon>
        <taxon>Alphaproteobacteria</taxon>
        <taxon>Hyphomicrobiales</taxon>
        <taxon>Rhizobiaceae</taxon>
        <taxon>Rhizobium/Agrobacterium group</taxon>
        <taxon>Agrobacterium</taxon>
        <taxon>Agrobacterium tumefaciens complex</taxon>
    </lineage>
</organism>
<evidence type="ECO:0000256" key="8">
    <source>
        <dbReference type="ARBA" id="ARBA00035655"/>
    </source>
</evidence>
<sequence>MHSTLSRLAALAILCALTVAVYQLGLLENGRPLAFSLLAGTAFGIVMQRGRFCFLCNFRDFIDGRRSDGVVAILVALLAGVVFYQVVTAAWMPVPQAGRLPPNAHIGPVGWILALAASVFGLGAALSGSCLSGHFYRLGEGAFGSVLAIAGAGLGFLLAFLSWNFLYTVSIFDDLPIWLPHHLGYGPALLIACTVLVILILLVLFFDKTEPASSTAATASRLQQALRSIFVERWPPVITGVLVAAISAFSYFRVAPLGVTAELGSIVRTTGAAAGWVPETLAGLDTVRGCISAVKTTILSPNGVFVLGLMFASLASALSAGKFQPAWPSAGGLATRFAGGVLMGWGGMTALGCTIGVLLSGIHAGALSGWVFLVFCGLGAFAGLFLKRRFALP</sequence>
<dbReference type="AlphaFoldDB" id="A0A1S7RNL5"/>
<feature type="transmembrane region" description="Helical" evidence="9">
    <location>
        <begin position="111"/>
        <end position="131"/>
    </location>
</feature>
<dbReference type="Proteomes" id="UP000191897">
    <property type="component" value="Unassembled WGS sequence"/>
</dbReference>
<name>A0A1S7RNL5_AGRTU</name>
<feature type="transmembrane region" description="Helical" evidence="9">
    <location>
        <begin position="70"/>
        <end position="91"/>
    </location>
</feature>
<evidence type="ECO:0000256" key="1">
    <source>
        <dbReference type="ARBA" id="ARBA00004429"/>
    </source>
</evidence>
<dbReference type="EMBL" id="FBWC01000026">
    <property type="protein sequence ID" value="CUX55124.1"/>
    <property type="molecule type" value="Genomic_DNA"/>
</dbReference>
<dbReference type="Pfam" id="PF04143">
    <property type="entry name" value="Sulf_transp"/>
    <property type="match status" value="1"/>
</dbReference>
<proteinExistence type="inferred from homology"/>
<dbReference type="GO" id="GO:0005886">
    <property type="term" value="C:plasma membrane"/>
    <property type="evidence" value="ECO:0007669"/>
    <property type="project" value="UniProtKB-SubCell"/>
</dbReference>
<evidence type="ECO:0000313" key="11">
    <source>
        <dbReference type="Proteomes" id="UP000191897"/>
    </source>
</evidence>
<feature type="transmembrane region" description="Helical" evidence="9">
    <location>
        <begin position="33"/>
        <end position="58"/>
    </location>
</feature>
<dbReference type="RefSeq" id="WP_080866898.1">
    <property type="nucleotide sequence ID" value="NZ_LT009731.1"/>
</dbReference>
<evidence type="ECO:0000256" key="3">
    <source>
        <dbReference type="ARBA" id="ARBA00022475"/>
    </source>
</evidence>
<dbReference type="PANTHER" id="PTHR30574">
    <property type="entry name" value="INNER MEMBRANE PROTEIN YEDE"/>
    <property type="match status" value="1"/>
</dbReference>
<dbReference type="InterPro" id="IPR007272">
    <property type="entry name" value="Sulf_transp_TsuA/YedE"/>
</dbReference>